<reference evidence="1 2" key="1">
    <citation type="submission" date="2010-09" db="EMBL/GenBank/DDBJ databases">
        <title>The Genome Sequence of Prochlorococcus phage P-SSP3.</title>
        <authorList>
            <consortium name="The Broad Institute Genome Sequencing Platform"/>
            <person name="Henn M.R."/>
            <person name="Sullivan M.S."/>
            <person name="Osburne M.S."/>
            <person name="Levin J."/>
            <person name="Malboeuf C."/>
            <person name="Casali M."/>
            <person name="Russ C."/>
            <person name="Lennon N."/>
            <person name="Chapman S.B."/>
            <person name="Erlich R."/>
            <person name="Young S.K."/>
            <person name="Yandava C."/>
            <person name="Zeng Q."/>
            <person name="Alvarado L."/>
            <person name="Anderson S."/>
            <person name="Berlin A."/>
            <person name="Chen Z."/>
            <person name="Freedman E."/>
            <person name="Gellesch M."/>
            <person name="Goldberg J."/>
            <person name="Green L."/>
            <person name="Griggs A."/>
            <person name="Gujja S."/>
            <person name="Heilman E.R."/>
            <person name="Heiman D."/>
            <person name="Hollinger A."/>
            <person name="Howarth C."/>
            <person name="Larson L."/>
            <person name="Mehta T."/>
            <person name="Pearson M."/>
            <person name="Roberts A."/>
            <person name="Ryan E."/>
            <person name="Saif S."/>
            <person name="Shea T."/>
            <person name="Shenoy N."/>
            <person name="Sisk P."/>
            <person name="Stolte C."/>
            <person name="Sykes S."/>
            <person name="White J."/>
            <person name="Yu Q."/>
            <person name="Coleman M.L."/>
            <person name="Huang K.H."/>
            <person name="Weigele P.R."/>
            <person name="DeFrancesco A.S."/>
            <person name="Kern S.E."/>
            <person name="Thompson L.R."/>
            <person name="Fu R."/>
            <person name="Hombeck B."/>
            <person name="Chisholm S.W."/>
            <person name="Haas B."/>
            <person name="Nusbaum C."/>
            <person name="Birren B."/>
        </authorList>
    </citation>
    <scope>NUCLEOTIDE SEQUENCE [LARGE SCALE GENOMIC DNA]</scope>
    <source>
        <strain evidence="1 2">P-SSP3</strain>
    </source>
</reference>
<dbReference type="GeneID" id="15013387"/>
<keyword evidence="2" id="KW-1185">Reference proteome</keyword>
<accession>M1UGZ4</accession>
<evidence type="ECO:0000313" key="1">
    <source>
        <dbReference type="EMBL" id="AGG54577.1"/>
    </source>
</evidence>
<sequence length="205" mass="23602">MATTTIDPDTELSAVNSILGSIGQSPLTTLNFNNPETAFVYNLLVEANKDIQNEGWHFNTEENLKVTPDSTTKYIVIPSNYLRYDLHDKRIDKSKDLVRRNGRLYDLVEHTDQFTEDQYLDIVTLYPFEDVPPVFQRYIISKAATRAATQLVSNRELTALLKIQEDSARANVMDYECSQGDHNFMGWPEKTAYSPFQPFQILNRR</sequence>
<dbReference type="InterPro" id="IPR033767">
    <property type="entry name" value="Tail_Gp11"/>
</dbReference>
<dbReference type="Proteomes" id="UP000201392">
    <property type="component" value="Segment"/>
</dbReference>
<name>M1UGZ4_9CAUD</name>
<dbReference type="Pfam" id="PF17212">
    <property type="entry name" value="Tube"/>
    <property type="match status" value="1"/>
</dbReference>
<protein>
    <submittedName>
        <fullName evidence="1">Tail tubular protein</fullName>
    </submittedName>
</protein>
<dbReference type="OrthoDB" id="9247at10239"/>
<proteinExistence type="predicted"/>
<dbReference type="KEGG" id="vg:15013387"/>
<organism evidence="1 2">
    <name type="scientific">Prochlorococcus phage P-SSP3</name>
    <dbReference type="NCBI Taxonomy" id="382273"/>
    <lineage>
        <taxon>Viruses</taxon>
        <taxon>Duplodnaviria</taxon>
        <taxon>Heunggongvirae</taxon>
        <taxon>Uroviricota</taxon>
        <taxon>Caudoviricetes</taxon>
        <taxon>Autographivirales</taxon>
        <taxon>Sechaudvirinae</taxon>
        <taxon>Tritonvirus</taxon>
        <taxon>Tritonvirus PSSP3</taxon>
    </lineage>
</organism>
<dbReference type="RefSeq" id="YP_007677159.1">
    <property type="nucleotide sequence ID" value="NC_020874.1"/>
</dbReference>
<evidence type="ECO:0000313" key="2">
    <source>
        <dbReference type="Proteomes" id="UP000201392"/>
    </source>
</evidence>
<gene>
    <name evidence="1" type="ORF">PRSG_00023</name>
</gene>
<dbReference type="EMBL" id="HQ332137">
    <property type="protein sequence ID" value="AGG54577.1"/>
    <property type="molecule type" value="Genomic_DNA"/>
</dbReference>